<dbReference type="Pfam" id="PF01522">
    <property type="entry name" value="Polysacc_deac_1"/>
    <property type="match status" value="1"/>
</dbReference>
<dbReference type="GO" id="GO:0000272">
    <property type="term" value="P:polysaccharide catabolic process"/>
    <property type="evidence" value="ECO:0007669"/>
    <property type="project" value="UniProtKB-KW"/>
</dbReference>
<evidence type="ECO:0000256" key="8">
    <source>
        <dbReference type="ARBA" id="ARBA00023326"/>
    </source>
</evidence>
<dbReference type="GO" id="GO:0098552">
    <property type="term" value="C:side of membrane"/>
    <property type="evidence" value="ECO:0007669"/>
    <property type="project" value="UniProtKB-KW"/>
</dbReference>
<feature type="transmembrane region" description="Helical" evidence="12">
    <location>
        <begin position="370"/>
        <end position="392"/>
    </location>
</feature>
<dbReference type="AlphaFoldDB" id="A0A2S5B9T9"/>
<keyword evidence="6" id="KW-0170">Cobalt</keyword>
<dbReference type="GO" id="GO:0009272">
    <property type="term" value="P:fungal-type cell wall biogenesis"/>
    <property type="evidence" value="ECO:0007669"/>
    <property type="project" value="UniProtKB-ARBA"/>
</dbReference>
<evidence type="ECO:0000256" key="7">
    <source>
        <dbReference type="ARBA" id="ARBA00023288"/>
    </source>
</evidence>
<evidence type="ECO:0000313" key="15">
    <source>
        <dbReference type="EMBL" id="POY73545.1"/>
    </source>
</evidence>
<feature type="region of interest" description="Disordered" evidence="11">
    <location>
        <begin position="332"/>
        <end position="361"/>
    </location>
</feature>
<sequence>MYQTVLATAFLASTAAAHQLYSRQSAGYPAPLTKGPQPKQEWVDTYNRIKAEGKIPGFAPSTPNGAGGVTYPAGTDQGEDGVCSWTTAHCFGDNDIYDAPDNMYAVAFDDGPVPQSERLYQFLQQNNQSATHFLIGTNIVQYPASFKAMTTLTDMQVLGELGWTAQALFDSSGGIVPKFWRPPYGDADNRVRAIAEEVFGLTLVGWNRDSNDWCLNYGLGNCPSYAPNSQADLEGELNGWINGDKSPGPMGLEHDIGDIPISAFINTYPGLKQQGWDARCVPDLFGLPWYQNAARNGTPVATTLGIGMGNVSVPMSSSAAASSMSASSASSASSSASAPVTTSSSGSSSAPSPSATRSPAEAAADKSGGAVSFSISALASALVGFAAITLLYV</sequence>
<dbReference type="Gene3D" id="3.20.20.370">
    <property type="entry name" value="Glycoside hydrolase/deacetylase"/>
    <property type="match status" value="2"/>
</dbReference>
<dbReference type="SUPFAM" id="SSF88713">
    <property type="entry name" value="Glycoside hydrolase/deacetylase"/>
    <property type="match status" value="1"/>
</dbReference>
<dbReference type="Proteomes" id="UP000237144">
    <property type="component" value="Unassembled WGS sequence"/>
</dbReference>
<evidence type="ECO:0000313" key="16">
    <source>
        <dbReference type="Proteomes" id="UP000237144"/>
    </source>
</evidence>
<proteinExistence type="predicted"/>
<feature type="chain" id="PRO_5015559075" description="chitin deacetylase" evidence="13">
    <location>
        <begin position="18"/>
        <end position="393"/>
    </location>
</feature>
<dbReference type="EMBL" id="PJQD01000036">
    <property type="protein sequence ID" value="POY73545.1"/>
    <property type="molecule type" value="Genomic_DNA"/>
</dbReference>
<dbReference type="PROSITE" id="PS51677">
    <property type="entry name" value="NODB"/>
    <property type="match status" value="1"/>
</dbReference>
<name>A0A2S5B9T9_9BASI</name>
<keyword evidence="12" id="KW-0472">Membrane</keyword>
<comment type="subcellular location">
    <subcellularLocation>
        <location evidence="2">Cell membrane</location>
        <topology evidence="2">Lipid-anchor</topology>
        <topology evidence="2">GPI-anchor</topology>
    </subcellularLocation>
</comment>
<evidence type="ECO:0000256" key="12">
    <source>
        <dbReference type="SAM" id="Phobius"/>
    </source>
</evidence>
<keyword evidence="3" id="KW-0325">Glycoprotein</keyword>
<evidence type="ECO:0000256" key="2">
    <source>
        <dbReference type="ARBA" id="ARBA00004609"/>
    </source>
</evidence>
<dbReference type="InterPro" id="IPR011330">
    <property type="entry name" value="Glyco_hydro/deAcase_b/a-brl"/>
</dbReference>
<evidence type="ECO:0000256" key="10">
    <source>
        <dbReference type="ARBA" id="ARBA00048494"/>
    </source>
</evidence>
<gene>
    <name evidence="15" type="ORF">BMF94_3483</name>
</gene>
<comment type="caution">
    <text evidence="15">The sequence shown here is derived from an EMBL/GenBank/DDBJ whole genome shotgun (WGS) entry which is preliminary data.</text>
</comment>
<reference evidence="15 16" key="1">
    <citation type="journal article" date="2018" name="Front. Microbiol.">
        <title>Prospects for Fungal Bioremediation of Acidic Radioactive Waste Sites: Characterization and Genome Sequence of Rhodotorula taiwanensis MD1149.</title>
        <authorList>
            <person name="Tkavc R."/>
            <person name="Matrosova V.Y."/>
            <person name="Grichenko O.E."/>
            <person name="Gostincar C."/>
            <person name="Volpe R.P."/>
            <person name="Klimenkova P."/>
            <person name="Gaidamakova E.K."/>
            <person name="Zhou C.E."/>
            <person name="Stewart B.J."/>
            <person name="Lyman M.G."/>
            <person name="Malfatti S.A."/>
            <person name="Rubinfeld B."/>
            <person name="Courtot M."/>
            <person name="Singh J."/>
            <person name="Dalgard C.L."/>
            <person name="Hamilton T."/>
            <person name="Frey K.G."/>
            <person name="Gunde-Cimerman N."/>
            <person name="Dugan L."/>
            <person name="Daly M.J."/>
        </authorList>
    </citation>
    <scope>NUCLEOTIDE SEQUENCE [LARGE SCALE GENOMIC DNA]</scope>
    <source>
        <strain evidence="15 16">MD1149</strain>
    </source>
</reference>
<dbReference type="GO" id="GO:0006032">
    <property type="term" value="P:chitin catabolic process"/>
    <property type="evidence" value="ECO:0007669"/>
    <property type="project" value="UniProtKB-KW"/>
</dbReference>
<dbReference type="InterPro" id="IPR050248">
    <property type="entry name" value="Polysacc_deacetylase_ArnD"/>
</dbReference>
<evidence type="ECO:0000256" key="9">
    <source>
        <dbReference type="ARBA" id="ARBA00024056"/>
    </source>
</evidence>
<dbReference type="InterPro" id="IPR002509">
    <property type="entry name" value="NODB_dom"/>
</dbReference>
<keyword evidence="5" id="KW-0119">Carbohydrate metabolism</keyword>
<keyword evidence="3" id="KW-0336">GPI-anchor</keyword>
<evidence type="ECO:0000256" key="13">
    <source>
        <dbReference type="SAM" id="SignalP"/>
    </source>
</evidence>
<keyword evidence="7" id="KW-0449">Lipoprotein</keyword>
<comment type="catalytic activity">
    <reaction evidence="10">
        <text>[(1-&gt;4)-N-acetyl-beta-D-glucosaminyl](n) + n H2O = chitosan + n acetate</text>
        <dbReference type="Rhea" id="RHEA:10464"/>
        <dbReference type="Rhea" id="RHEA-COMP:9593"/>
        <dbReference type="Rhea" id="RHEA-COMP:9597"/>
        <dbReference type="ChEBI" id="CHEBI:15377"/>
        <dbReference type="ChEBI" id="CHEBI:17029"/>
        <dbReference type="ChEBI" id="CHEBI:30089"/>
        <dbReference type="ChEBI" id="CHEBI:57704"/>
        <dbReference type="EC" id="3.5.1.41"/>
    </reaction>
    <physiologicalReaction direction="left-to-right" evidence="10">
        <dbReference type="Rhea" id="RHEA:10465"/>
    </physiologicalReaction>
</comment>
<feature type="signal peptide" evidence="13">
    <location>
        <begin position="1"/>
        <end position="17"/>
    </location>
</feature>
<keyword evidence="8" id="KW-0624">Polysaccharide degradation</keyword>
<keyword evidence="4" id="KW-0146">Chitin degradation</keyword>
<dbReference type="OrthoDB" id="407355at2759"/>
<evidence type="ECO:0000259" key="14">
    <source>
        <dbReference type="PROSITE" id="PS51677"/>
    </source>
</evidence>
<comment type="cofactor">
    <cofactor evidence="1">
        <name>Co(2+)</name>
        <dbReference type="ChEBI" id="CHEBI:48828"/>
    </cofactor>
</comment>
<keyword evidence="12" id="KW-1133">Transmembrane helix</keyword>
<evidence type="ECO:0000256" key="6">
    <source>
        <dbReference type="ARBA" id="ARBA00023285"/>
    </source>
</evidence>
<protein>
    <recommendedName>
        <fullName evidence="9">chitin deacetylase</fullName>
        <ecNumber evidence="9">3.5.1.41</ecNumber>
    </recommendedName>
</protein>
<evidence type="ECO:0000256" key="5">
    <source>
        <dbReference type="ARBA" id="ARBA00023277"/>
    </source>
</evidence>
<dbReference type="PANTHER" id="PTHR10587:SF135">
    <property type="entry name" value="CHITIN DEACETYLASE 3"/>
    <property type="match status" value="1"/>
</dbReference>
<dbReference type="PANTHER" id="PTHR10587">
    <property type="entry name" value="GLYCOSYL TRANSFERASE-RELATED"/>
    <property type="match status" value="1"/>
</dbReference>
<accession>A0A2S5B9T9</accession>
<dbReference type="GO" id="GO:0004099">
    <property type="term" value="F:chitin deacetylase activity"/>
    <property type="evidence" value="ECO:0007669"/>
    <property type="project" value="UniProtKB-EC"/>
</dbReference>
<dbReference type="EC" id="3.5.1.41" evidence="9"/>
<evidence type="ECO:0000256" key="1">
    <source>
        <dbReference type="ARBA" id="ARBA00001941"/>
    </source>
</evidence>
<evidence type="ECO:0000256" key="11">
    <source>
        <dbReference type="SAM" id="MobiDB-lite"/>
    </source>
</evidence>
<organism evidence="15 16">
    <name type="scientific">Rhodotorula taiwanensis</name>
    <dbReference type="NCBI Taxonomy" id="741276"/>
    <lineage>
        <taxon>Eukaryota</taxon>
        <taxon>Fungi</taxon>
        <taxon>Dikarya</taxon>
        <taxon>Basidiomycota</taxon>
        <taxon>Pucciniomycotina</taxon>
        <taxon>Microbotryomycetes</taxon>
        <taxon>Sporidiobolales</taxon>
        <taxon>Sporidiobolaceae</taxon>
        <taxon>Rhodotorula</taxon>
    </lineage>
</organism>
<keyword evidence="12" id="KW-0812">Transmembrane</keyword>
<evidence type="ECO:0000256" key="3">
    <source>
        <dbReference type="ARBA" id="ARBA00022622"/>
    </source>
</evidence>
<dbReference type="GO" id="GO:0005886">
    <property type="term" value="C:plasma membrane"/>
    <property type="evidence" value="ECO:0007669"/>
    <property type="project" value="UniProtKB-SubCell"/>
</dbReference>
<keyword evidence="16" id="KW-1185">Reference proteome</keyword>
<evidence type="ECO:0000256" key="4">
    <source>
        <dbReference type="ARBA" id="ARBA00023024"/>
    </source>
</evidence>
<feature type="domain" description="NodB homology" evidence="14">
    <location>
        <begin position="78"/>
        <end position="279"/>
    </location>
</feature>
<keyword evidence="13" id="KW-0732">Signal</keyword>
<dbReference type="STRING" id="741276.A0A2S5B9T9"/>